<dbReference type="SUPFAM" id="SSF117281">
    <property type="entry name" value="Kelch motif"/>
    <property type="match status" value="1"/>
</dbReference>
<dbReference type="GeneID" id="110785536"/>
<dbReference type="GO" id="GO:0043161">
    <property type="term" value="P:proteasome-mediated ubiquitin-dependent protein catabolic process"/>
    <property type="evidence" value="ECO:0000318"/>
    <property type="project" value="GO_Central"/>
</dbReference>
<gene>
    <name evidence="3" type="primary">LOC110785536</name>
</gene>
<dbReference type="SUPFAM" id="SSF81383">
    <property type="entry name" value="F-box domain"/>
    <property type="match status" value="1"/>
</dbReference>
<dbReference type="Pfam" id="PF00646">
    <property type="entry name" value="F-box"/>
    <property type="match status" value="1"/>
</dbReference>
<evidence type="ECO:0000313" key="3">
    <source>
        <dbReference type="RefSeq" id="XP_021845680.2"/>
    </source>
</evidence>
<sequence>MKRQEEEEEEEEKEGSPIYGDLLEEVFARVPLIDLACASHVSKSWEFAVSSSLVHINKVKPWLIVQTQKTTSIAKSITTHAYDPRSGTWVELCQLSMPTKYIKPLQSSGSSLFYELSHEGLSFSVDPLHCSWHHIPPPSVWRVEPIVALVGPHVVVAGGGSGYWDELDDPLTVEMYDMETSHWSRCQSMPSILKDSAASTWLSMASNQHKMYVTEKASGISYSFTPKIKTWDGPYNLRPDPSVYFSAIGFAGDDLIIAGLIGHAKDVKTLKLWRINLEVMGSDEIGEIPFELLEKLQGENSYFLSSITLLATKDFIYIYKTSDPEEIIFCEIIEGGLCNWGSVTNIVLNDDCKIGSKMVMSCGRVDIADLHMAMNSRNLTFVAK</sequence>
<dbReference type="InterPro" id="IPR015915">
    <property type="entry name" value="Kelch-typ_b-propeller"/>
</dbReference>
<dbReference type="GO" id="GO:0005634">
    <property type="term" value="C:nucleus"/>
    <property type="evidence" value="ECO:0000318"/>
    <property type="project" value="GO_Central"/>
</dbReference>
<dbReference type="PANTHER" id="PTHR24414">
    <property type="entry name" value="F-BOX/KELCH-REPEAT PROTEIN SKIP4"/>
    <property type="match status" value="1"/>
</dbReference>
<dbReference type="Gene3D" id="2.120.10.80">
    <property type="entry name" value="Kelch-type beta propeller"/>
    <property type="match status" value="1"/>
</dbReference>
<dbReference type="GO" id="GO:0005829">
    <property type="term" value="C:cytosol"/>
    <property type="evidence" value="ECO:0000318"/>
    <property type="project" value="GO_Central"/>
</dbReference>
<proteinExistence type="predicted"/>
<dbReference type="AlphaFoldDB" id="A0A9R0JSP2"/>
<accession>A0A9R0JSP2</accession>
<dbReference type="InterPro" id="IPR001810">
    <property type="entry name" value="F-box_dom"/>
</dbReference>
<dbReference type="PANTHER" id="PTHR24414:SF44">
    <property type="entry name" value="F-BOX DOMAIN-CONTAINING PROTEIN"/>
    <property type="match status" value="1"/>
</dbReference>
<dbReference type="InterPro" id="IPR036047">
    <property type="entry name" value="F-box-like_dom_sf"/>
</dbReference>
<reference evidence="3" key="2">
    <citation type="submission" date="2025-08" db="UniProtKB">
        <authorList>
            <consortium name="RefSeq"/>
        </authorList>
    </citation>
    <scope>IDENTIFICATION</scope>
    <source>
        <tissue evidence="3">Leaf</tissue>
    </source>
</reference>
<evidence type="ECO:0000259" key="1">
    <source>
        <dbReference type="Pfam" id="PF00646"/>
    </source>
</evidence>
<dbReference type="InterPro" id="IPR050354">
    <property type="entry name" value="F-box/kelch-repeat_ARATH"/>
</dbReference>
<keyword evidence="2" id="KW-1185">Reference proteome</keyword>
<evidence type="ECO:0000313" key="2">
    <source>
        <dbReference type="Proteomes" id="UP000813463"/>
    </source>
</evidence>
<feature type="domain" description="F-box" evidence="1">
    <location>
        <begin position="21"/>
        <end position="55"/>
    </location>
</feature>
<dbReference type="Proteomes" id="UP000813463">
    <property type="component" value="Chromosome 1"/>
</dbReference>
<protein>
    <submittedName>
        <fullName evidence="3">F-box/kelch-repeat protein At1g23390</fullName>
    </submittedName>
</protein>
<dbReference type="KEGG" id="soe:110785536"/>
<organism evidence="2 3">
    <name type="scientific">Spinacia oleracea</name>
    <name type="common">Spinach</name>
    <dbReference type="NCBI Taxonomy" id="3562"/>
    <lineage>
        <taxon>Eukaryota</taxon>
        <taxon>Viridiplantae</taxon>
        <taxon>Streptophyta</taxon>
        <taxon>Embryophyta</taxon>
        <taxon>Tracheophyta</taxon>
        <taxon>Spermatophyta</taxon>
        <taxon>Magnoliopsida</taxon>
        <taxon>eudicotyledons</taxon>
        <taxon>Gunneridae</taxon>
        <taxon>Pentapetalae</taxon>
        <taxon>Caryophyllales</taxon>
        <taxon>Chenopodiaceae</taxon>
        <taxon>Chenopodioideae</taxon>
        <taxon>Anserineae</taxon>
        <taxon>Spinacia</taxon>
    </lineage>
</organism>
<dbReference type="RefSeq" id="XP_021845680.2">
    <property type="nucleotide sequence ID" value="XM_021989988.2"/>
</dbReference>
<name>A0A9R0JSP2_SPIOL</name>
<reference evidence="2" key="1">
    <citation type="journal article" date="2021" name="Nat. Commun.">
        <title>Genomic analyses provide insights into spinach domestication and the genetic basis of agronomic traits.</title>
        <authorList>
            <person name="Cai X."/>
            <person name="Sun X."/>
            <person name="Xu C."/>
            <person name="Sun H."/>
            <person name="Wang X."/>
            <person name="Ge C."/>
            <person name="Zhang Z."/>
            <person name="Wang Q."/>
            <person name="Fei Z."/>
            <person name="Jiao C."/>
            <person name="Wang Q."/>
        </authorList>
    </citation>
    <scope>NUCLEOTIDE SEQUENCE [LARGE SCALE GENOMIC DNA]</scope>
    <source>
        <strain evidence="2">cv. Varoflay</strain>
    </source>
</reference>